<dbReference type="AlphaFoldDB" id="A0A6G0WDP3"/>
<protein>
    <submittedName>
        <fullName evidence="2">THAP domain-containing protein 1-like</fullName>
    </submittedName>
</protein>
<dbReference type="Pfam" id="PF12017">
    <property type="entry name" value="Tnp_P_element"/>
    <property type="match status" value="1"/>
</dbReference>
<reference evidence="2 3" key="1">
    <citation type="submission" date="2019-08" db="EMBL/GenBank/DDBJ databases">
        <title>Whole genome of Aphis craccivora.</title>
        <authorList>
            <person name="Voronova N.V."/>
            <person name="Shulinski R.S."/>
            <person name="Bandarenka Y.V."/>
            <person name="Zhorov D.G."/>
            <person name="Warner D."/>
        </authorList>
    </citation>
    <scope>NUCLEOTIDE SEQUENCE [LARGE SCALE GENOMIC DNA]</scope>
    <source>
        <strain evidence="2">180601</strain>
        <tissue evidence="2">Whole Body</tissue>
    </source>
</reference>
<dbReference type="Proteomes" id="UP000478052">
    <property type="component" value="Unassembled WGS sequence"/>
</dbReference>
<dbReference type="InterPro" id="IPR021896">
    <property type="entry name" value="THAP9-like_HTH"/>
</dbReference>
<gene>
    <name evidence="2" type="ORF">FWK35_00025394</name>
</gene>
<name>A0A6G0WDP3_APHCR</name>
<dbReference type="EMBL" id="VUJU01008836">
    <property type="protein sequence ID" value="KAF0725102.1"/>
    <property type="molecule type" value="Genomic_DNA"/>
</dbReference>
<organism evidence="2 3">
    <name type="scientific">Aphis craccivora</name>
    <name type="common">Cowpea aphid</name>
    <dbReference type="NCBI Taxonomy" id="307492"/>
    <lineage>
        <taxon>Eukaryota</taxon>
        <taxon>Metazoa</taxon>
        <taxon>Ecdysozoa</taxon>
        <taxon>Arthropoda</taxon>
        <taxon>Hexapoda</taxon>
        <taxon>Insecta</taxon>
        <taxon>Pterygota</taxon>
        <taxon>Neoptera</taxon>
        <taxon>Paraneoptera</taxon>
        <taxon>Hemiptera</taxon>
        <taxon>Sternorrhyncha</taxon>
        <taxon>Aphidomorpha</taxon>
        <taxon>Aphidoidea</taxon>
        <taxon>Aphididae</taxon>
        <taxon>Aphidini</taxon>
        <taxon>Aphis</taxon>
        <taxon>Aphis</taxon>
    </lineage>
</organism>
<dbReference type="OrthoDB" id="6629969at2759"/>
<evidence type="ECO:0000259" key="1">
    <source>
        <dbReference type="Pfam" id="PF12017"/>
    </source>
</evidence>
<evidence type="ECO:0000313" key="2">
    <source>
        <dbReference type="EMBL" id="KAF0725102.1"/>
    </source>
</evidence>
<sequence>MMMPQHQDLITNWTKKKLGQKLPRKYSPQIRQFTLSLHFFSAKAYTYVRQQFNTILPHPRTLSKWYSHLKLLLVTSQNVGLLLRSSTF</sequence>
<evidence type="ECO:0000313" key="3">
    <source>
        <dbReference type="Proteomes" id="UP000478052"/>
    </source>
</evidence>
<accession>A0A6G0WDP3</accession>
<comment type="caution">
    <text evidence="2">The sequence shown here is derived from an EMBL/GenBank/DDBJ whole genome shotgun (WGS) entry which is preliminary data.</text>
</comment>
<keyword evidence="3" id="KW-1185">Reference proteome</keyword>
<proteinExistence type="predicted"/>
<feature type="domain" description="THAP9-like helix-turn-helix" evidence="1">
    <location>
        <begin position="6"/>
        <end position="65"/>
    </location>
</feature>